<dbReference type="PANTHER" id="PTHR30213:SF0">
    <property type="entry name" value="UPF0761 MEMBRANE PROTEIN YIHY"/>
    <property type="match status" value="1"/>
</dbReference>
<dbReference type="STRING" id="266265.Bxe_B1313"/>
<keyword evidence="3 6" id="KW-0812">Transmembrane</keyword>
<protein>
    <submittedName>
        <fullName evidence="7">Ribonuclease BN</fullName>
    </submittedName>
</protein>
<keyword evidence="4 6" id="KW-1133">Transmembrane helix</keyword>
<comment type="subcellular location">
    <subcellularLocation>
        <location evidence="1">Cell membrane</location>
        <topology evidence="1">Multi-pass membrane protein</topology>
    </subcellularLocation>
</comment>
<accession>Q13MP0</accession>
<gene>
    <name evidence="7" type="ORF">Bxe_B1313</name>
</gene>
<dbReference type="PATRIC" id="fig|266265.5.peg.6448"/>
<feature type="transmembrane region" description="Helical" evidence="6">
    <location>
        <begin position="139"/>
        <end position="169"/>
    </location>
</feature>
<evidence type="ECO:0000313" key="7">
    <source>
        <dbReference type="EMBL" id="ABE34649.1"/>
    </source>
</evidence>
<evidence type="ECO:0000256" key="4">
    <source>
        <dbReference type="ARBA" id="ARBA00022989"/>
    </source>
</evidence>
<dbReference type="RefSeq" id="WP_011491970.1">
    <property type="nucleotide sequence ID" value="NC_007952.1"/>
</dbReference>
<proteinExistence type="predicted"/>
<dbReference type="InterPro" id="IPR017039">
    <property type="entry name" value="Virul_fac_BrkB"/>
</dbReference>
<sequence>MQTIIDDHALYVAKHPGTFLLQTIKAFRANQGLLLAGAVAYYALLSIVPLMILIVIALSRVVPQHVLLTALAHLLQWLVPGQSNALVRELANFLAHRAVIGWVLLLTMIFFSSLAFTVLENAMSIIFVHRVVVRRRHFLLSAMLPYCYILFLGVGLLIVTFVSSGLEAIGAEGMDLFGLHVSLQGLSRAVLYLLGLAGEVFVLTSIYLVMPVGRPSLKHALFGGVVAAVLWEITRHVLVWYFATLSQVSVVYGSLTMAIVILFSLEWLATLLLFGAQVISQYERFGTEPRQAPQPKIETG</sequence>
<organism evidence="7 8">
    <name type="scientific">Paraburkholderia xenovorans (strain LB400)</name>
    <dbReference type="NCBI Taxonomy" id="266265"/>
    <lineage>
        <taxon>Bacteria</taxon>
        <taxon>Pseudomonadati</taxon>
        <taxon>Pseudomonadota</taxon>
        <taxon>Betaproteobacteria</taxon>
        <taxon>Burkholderiales</taxon>
        <taxon>Burkholderiaceae</taxon>
        <taxon>Paraburkholderia</taxon>
    </lineage>
</organism>
<dbReference type="PANTHER" id="PTHR30213">
    <property type="entry name" value="INNER MEMBRANE PROTEIN YHJD"/>
    <property type="match status" value="1"/>
</dbReference>
<evidence type="ECO:0000256" key="2">
    <source>
        <dbReference type="ARBA" id="ARBA00022475"/>
    </source>
</evidence>
<reference evidence="7 8" key="1">
    <citation type="journal article" date="2006" name="Proc. Natl. Acad. Sci. U.S.A.">
        <title>Burkholderia xenovorans LB400 harbors a multi-replicon, 9.73-Mbp genome shaped for versatility.</title>
        <authorList>
            <person name="Chain P.S."/>
            <person name="Denef V.J."/>
            <person name="Konstantinidis K.T."/>
            <person name="Vergez L.M."/>
            <person name="Agullo L."/>
            <person name="Reyes V.L."/>
            <person name="Hauser L."/>
            <person name="Cordova M."/>
            <person name="Gomez L."/>
            <person name="Gonzalez M."/>
            <person name="Land M."/>
            <person name="Lao V."/>
            <person name="Larimer F."/>
            <person name="LiPuma J.J."/>
            <person name="Mahenthiralingam E."/>
            <person name="Malfatti S.A."/>
            <person name="Marx C.J."/>
            <person name="Parnell J.J."/>
            <person name="Ramette A."/>
            <person name="Richardson P."/>
            <person name="Seeger M."/>
            <person name="Smith D."/>
            <person name="Spilker T."/>
            <person name="Sul W.J."/>
            <person name="Tsoi T.V."/>
            <person name="Ulrich L.E."/>
            <person name="Zhulin I.B."/>
            <person name="Tiedje J.M."/>
        </authorList>
    </citation>
    <scope>NUCLEOTIDE SEQUENCE [LARGE SCALE GENOMIC DNA]</scope>
    <source>
        <strain evidence="7 8">LB400</strain>
    </source>
</reference>
<dbReference type="GO" id="GO:0005886">
    <property type="term" value="C:plasma membrane"/>
    <property type="evidence" value="ECO:0007669"/>
    <property type="project" value="UniProtKB-SubCell"/>
</dbReference>
<dbReference type="KEGG" id="bxe:Bxe_B1313"/>
<feature type="transmembrane region" description="Helical" evidence="6">
    <location>
        <begin position="249"/>
        <end position="274"/>
    </location>
</feature>
<dbReference type="eggNOG" id="COG1295">
    <property type="taxonomic scope" value="Bacteria"/>
</dbReference>
<dbReference type="OrthoDB" id="8680520at2"/>
<keyword evidence="8" id="KW-1185">Reference proteome</keyword>
<evidence type="ECO:0000256" key="5">
    <source>
        <dbReference type="ARBA" id="ARBA00023136"/>
    </source>
</evidence>
<evidence type="ECO:0000256" key="1">
    <source>
        <dbReference type="ARBA" id="ARBA00004651"/>
    </source>
</evidence>
<feature type="transmembrane region" description="Helical" evidence="6">
    <location>
        <begin position="33"/>
        <end position="58"/>
    </location>
</feature>
<name>Q13MP0_PARXL</name>
<dbReference type="Pfam" id="PF03631">
    <property type="entry name" value="Virul_fac_BrkB"/>
    <property type="match status" value="1"/>
</dbReference>
<dbReference type="PIRSF" id="PIRSF035875">
    <property type="entry name" value="RNase_BN"/>
    <property type="match status" value="1"/>
</dbReference>
<evidence type="ECO:0000313" key="8">
    <source>
        <dbReference type="Proteomes" id="UP000001817"/>
    </source>
</evidence>
<keyword evidence="5 6" id="KW-0472">Membrane</keyword>
<dbReference type="AlphaFoldDB" id="Q13MP0"/>
<feature type="transmembrane region" description="Helical" evidence="6">
    <location>
        <begin position="99"/>
        <end position="119"/>
    </location>
</feature>
<evidence type="ECO:0000256" key="6">
    <source>
        <dbReference type="SAM" id="Phobius"/>
    </source>
</evidence>
<dbReference type="KEGG" id="bxb:DR64_6620"/>
<keyword evidence="2" id="KW-1003">Cell membrane</keyword>
<feature type="transmembrane region" description="Helical" evidence="6">
    <location>
        <begin position="189"/>
        <end position="209"/>
    </location>
</feature>
<dbReference type="NCBIfam" id="TIGR00765">
    <property type="entry name" value="yihY_not_rbn"/>
    <property type="match status" value="1"/>
</dbReference>
<feature type="transmembrane region" description="Helical" evidence="6">
    <location>
        <begin position="221"/>
        <end position="243"/>
    </location>
</feature>
<evidence type="ECO:0000256" key="3">
    <source>
        <dbReference type="ARBA" id="ARBA00022692"/>
    </source>
</evidence>
<dbReference type="Proteomes" id="UP000001817">
    <property type="component" value="Chromosome 2"/>
</dbReference>
<dbReference type="EMBL" id="CP000271">
    <property type="protein sequence ID" value="ABE34649.1"/>
    <property type="molecule type" value="Genomic_DNA"/>
</dbReference>